<dbReference type="AlphaFoldDB" id="A0A164UND7"/>
<gene>
    <name evidence="1" type="ORF">APZ42_024336</name>
</gene>
<accession>A0A164UND7</accession>
<sequence length="66" mass="7808">MYNLFKFSSLNHKCYCNYCSLYLFSFKLEEGMLREALLFHSGGLMKIHPVAAWTIVFVYYYCVTVC</sequence>
<reference evidence="1 2" key="1">
    <citation type="submission" date="2016-03" db="EMBL/GenBank/DDBJ databases">
        <title>EvidentialGene: Evidence-directed Construction of Genes on Genomes.</title>
        <authorList>
            <person name="Gilbert D.G."/>
            <person name="Choi J.-H."/>
            <person name="Mockaitis K."/>
            <person name="Colbourne J."/>
            <person name="Pfrender M."/>
        </authorList>
    </citation>
    <scope>NUCLEOTIDE SEQUENCE [LARGE SCALE GENOMIC DNA]</scope>
    <source>
        <strain evidence="1 2">Xinb3</strain>
        <tissue evidence="1">Complete organism</tissue>
    </source>
</reference>
<organism evidence="1 2">
    <name type="scientific">Daphnia magna</name>
    <dbReference type="NCBI Taxonomy" id="35525"/>
    <lineage>
        <taxon>Eukaryota</taxon>
        <taxon>Metazoa</taxon>
        <taxon>Ecdysozoa</taxon>
        <taxon>Arthropoda</taxon>
        <taxon>Crustacea</taxon>
        <taxon>Branchiopoda</taxon>
        <taxon>Diplostraca</taxon>
        <taxon>Cladocera</taxon>
        <taxon>Anomopoda</taxon>
        <taxon>Daphniidae</taxon>
        <taxon>Daphnia</taxon>
    </lineage>
</organism>
<evidence type="ECO:0000313" key="1">
    <source>
        <dbReference type="EMBL" id="KZS11526.1"/>
    </source>
</evidence>
<protein>
    <submittedName>
        <fullName evidence="1">Uncharacterized protein</fullName>
    </submittedName>
</protein>
<dbReference type="EMBL" id="LRGB01001581">
    <property type="protein sequence ID" value="KZS11526.1"/>
    <property type="molecule type" value="Genomic_DNA"/>
</dbReference>
<dbReference type="Proteomes" id="UP000076858">
    <property type="component" value="Unassembled WGS sequence"/>
</dbReference>
<comment type="caution">
    <text evidence="1">The sequence shown here is derived from an EMBL/GenBank/DDBJ whole genome shotgun (WGS) entry which is preliminary data.</text>
</comment>
<name>A0A164UND7_9CRUS</name>
<keyword evidence="2" id="KW-1185">Reference proteome</keyword>
<proteinExistence type="predicted"/>
<evidence type="ECO:0000313" key="2">
    <source>
        <dbReference type="Proteomes" id="UP000076858"/>
    </source>
</evidence>